<sequence length="144" mass="16622">MIVATKSTQTFVSANGSLKPIPLCTKFGEIELKQLCKIAEHNQWKMENIEHRITQARLMVDANWATPKDHTLLELEQRGKLHLVDGIEYWVVELEQNQAAGIYLNPDTYTLEVMIINLEWFAPLHREKVTTVRRLMELTGSDHP</sequence>
<keyword evidence="2" id="KW-1185">Reference proteome</keyword>
<dbReference type="OrthoDB" id="455845at2"/>
<comment type="caution">
    <text evidence="1">The sequence shown here is derived from an EMBL/GenBank/DDBJ whole genome shotgun (WGS) entry which is preliminary data.</text>
</comment>
<gene>
    <name evidence="1" type="ORF">PL9631_1060146</name>
</gene>
<evidence type="ECO:0000313" key="2">
    <source>
        <dbReference type="Proteomes" id="UP000182190"/>
    </source>
</evidence>
<dbReference type="RefSeq" id="WP_083623888.1">
    <property type="nucleotide sequence ID" value="NZ_LR735026.1"/>
</dbReference>
<dbReference type="Proteomes" id="UP000182190">
    <property type="component" value="Unassembled WGS sequence"/>
</dbReference>
<name>A0A7Z9BN52_9CYAN</name>
<protein>
    <submittedName>
        <fullName evidence="1">Uncharacterized protein</fullName>
    </submittedName>
</protein>
<evidence type="ECO:0000313" key="1">
    <source>
        <dbReference type="EMBL" id="VXD12654.1"/>
    </source>
</evidence>
<dbReference type="AlphaFoldDB" id="A0A7Z9BN52"/>
<organism evidence="1 2">
    <name type="scientific">Planktothrix paucivesiculata PCC 9631</name>
    <dbReference type="NCBI Taxonomy" id="671071"/>
    <lineage>
        <taxon>Bacteria</taxon>
        <taxon>Bacillati</taxon>
        <taxon>Cyanobacteriota</taxon>
        <taxon>Cyanophyceae</taxon>
        <taxon>Oscillatoriophycideae</taxon>
        <taxon>Oscillatoriales</taxon>
        <taxon>Microcoleaceae</taxon>
        <taxon>Planktothrix</taxon>
    </lineage>
</organism>
<dbReference type="EMBL" id="CZCS02000009">
    <property type="protein sequence ID" value="VXD12654.1"/>
    <property type="molecule type" value="Genomic_DNA"/>
</dbReference>
<accession>A0A7Z9BN52</accession>
<proteinExistence type="predicted"/>
<reference evidence="1" key="1">
    <citation type="submission" date="2019-10" db="EMBL/GenBank/DDBJ databases">
        <authorList>
            <consortium name="Genoscope - CEA"/>
            <person name="William W."/>
        </authorList>
    </citation>
    <scope>NUCLEOTIDE SEQUENCE [LARGE SCALE GENOMIC DNA]</scope>
    <source>
        <strain evidence="1">BBR_PRJEB10994</strain>
    </source>
</reference>